<dbReference type="EMBL" id="VUOD01000004">
    <property type="protein sequence ID" value="KAA2284954.1"/>
    <property type="molecule type" value="Genomic_DNA"/>
</dbReference>
<dbReference type="AlphaFoldDB" id="A0A5B2ZCN8"/>
<keyword evidence="3" id="KW-1185">Reference proteome</keyword>
<reference evidence="2 3" key="1">
    <citation type="submission" date="2019-09" db="EMBL/GenBank/DDBJ databases">
        <title>Arenimonas chukotkensis sp. nov., a bacterium isolated from Chukotka hot spring, Arctic region, Russia.</title>
        <authorList>
            <person name="Zayulina K.S."/>
            <person name="Prokofeva M.I."/>
            <person name="Elcheninov A.G."/>
            <person name="Novikov A."/>
            <person name="Kochetkova T.V."/>
            <person name="Kublanov I.V."/>
        </authorList>
    </citation>
    <scope>NUCLEOTIDE SEQUENCE [LARGE SCALE GENOMIC DNA]</scope>
    <source>
        <strain evidence="2 3">3729k</strain>
    </source>
</reference>
<dbReference type="Pfam" id="PF05593">
    <property type="entry name" value="RHS_repeat"/>
    <property type="match status" value="1"/>
</dbReference>
<sequence length="100" mass="10425">MHDAAGNLVEETRGGVVVTRRYDGQGRVVELRRPGVCRPRRSPGPAGGGDGGRQGGGVAGRQRGLRPGGDERRPRRPEPGFSGAVFRCGGGGLVQLLPDL</sequence>
<dbReference type="InterPro" id="IPR031325">
    <property type="entry name" value="RHS_repeat"/>
</dbReference>
<evidence type="ECO:0000256" key="1">
    <source>
        <dbReference type="SAM" id="MobiDB-lite"/>
    </source>
</evidence>
<accession>A0A5B2ZCN8</accession>
<proteinExistence type="predicted"/>
<feature type="compositionally biased region" description="Basic and acidic residues" evidence="1">
    <location>
        <begin position="68"/>
        <end position="78"/>
    </location>
</feature>
<reference evidence="2 3" key="2">
    <citation type="submission" date="2019-09" db="EMBL/GenBank/DDBJ databases">
        <authorList>
            <person name="Mazur A."/>
        </authorList>
    </citation>
    <scope>NUCLEOTIDE SEQUENCE [LARGE SCALE GENOMIC DNA]</scope>
    <source>
        <strain evidence="2 3">3729k</strain>
    </source>
</reference>
<organism evidence="2 3">
    <name type="scientific">Arenimonas fontis</name>
    <dbReference type="NCBI Taxonomy" id="2608255"/>
    <lineage>
        <taxon>Bacteria</taxon>
        <taxon>Pseudomonadati</taxon>
        <taxon>Pseudomonadota</taxon>
        <taxon>Gammaproteobacteria</taxon>
        <taxon>Lysobacterales</taxon>
        <taxon>Lysobacteraceae</taxon>
        <taxon>Arenimonas</taxon>
    </lineage>
</organism>
<evidence type="ECO:0000313" key="2">
    <source>
        <dbReference type="EMBL" id="KAA2284954.1"/>
    </source>
</evidence>
<dbReference type="Proteomes" id="UP000322165">
    <property type="component" value="Unassembled WGS sequence"/>
</dbReference>
<dbReference type="NCBIfam" id="TIGR01643">
    <property type="entry name" value="YD_repeat_2x"/>
    <property type="match status" value="1"/>
</dbReference>
<feature type="compositionally biased region" description="Gly residues" evidence="1">
    <location>
        <begin position="45"/>
        <end position="59"/>
    </location>
</feature>
<comment type="caution">
    <text evidence="2">The sequence shown here is derived from an EMBL/GenBank/DDBJ whole genome shotgun (WGS) entry which is preliminary data.</text>
</comment>
<gene>
    <name evidence="2" type="ORF">F0415_06810</name>
</gene>
<name>A0A5B2ZCN8_9GAMM</name>
<feature type="region of interest" description="Disordered" evidence="1">
    <location>
        <begin position="31"/>
        <end position="85"/>
    </location>
</feature>
<dbReference type="InterPro" id="IPR006530">
    <property type="entry name" value="YD"/>
</dbReference>
<protein>
    <submittedName>
        <fullName evidence="2">RHS repeat protein</fullName>
    </submittedName>
</protein>
<evidence type="ECO:0000313" key="3">
    <source>
        <dbReference type="Proteomes" id="UP000322165"/>
    </source>
</evidence>